<dbReference type="PANTHER" id="PTHR38846">
    <property type="entry name" value="C3H1-TYPE DOMAIN-CONTAINING PROTEIN"/>
    <property type="match status" value="1"/>
</dbReference>
<evidence type="ECO:0000313" key="7">
    <source>
        <dbReference type="Proteomes" id="UP000565441"/>
    </source>
</evidence>
<proteinExistence type="predicted"/>
<evidence type="ECO:0000256" key="4">
    <source>
        <dbReference type="PROSITE-ProRule" id="PRU00723"/>
    </source>
</evidence>
<dbReference type="AlphaFoldDB" id="A0A8H5M8V7"/>
<evidence type="ECO:0000256" key="1">
    <source>
        <dbReference type="ARBA" id="ARBA00022723"/>
    </source>
</evidence>
<dbReference type="InterPro" id="IPR036855">
    <property type="entry name" value="Znf_CCCH_sf"/>
</dbReference>
<comment type="caution">
    <text evidence="6">The sequence shown here is derived from an EMBL/GenBank/DDBJ whole genome shotgun (WGS) entry which is preliminary data.</text>
</comment>
<dbReference type="Pfam" id="PF00642">
    <property type="entry name" value="zf-CCCH"/>
    <property type="match status" value="1"/>
</dbReference>
<dbReference type="GO" id="GO:0008270">
    <property type="term" value="F:zinc ion binding"/>
    <property type="evidence" value="ECO:0007669"/>
    <property type="project" value="UniProtKB-KW"/>
</dbReference>
<gene>
    <name evidence="6" type="ORF">D9615_000898</name>
</gene>
<evidence type="ECO:0000256" key="3">
    <source>
        <dbReference type="ARBA" id="ARBA00022833"/>
    </source>
</evidence>
<evidence type="ECO:0000259" key="5">
    <source>
        <dbReference type="PROSITE" id="PS50103"/>
    </source>
</evidence>
<feature type="domain" description="C3H1-type" evidence="5">
    <location>
        <begin position="1"/>
        <end position="29"/>
    </location>
</feature>
<keyword evidence="1 4" id="KW-0479">Metal-binding</keyword>
<dbReference type="PROSITE" id="PS50103">
    <property type="entry name" value="ZF_C3H1"/>
    <property type="match status" value="1"/>
</dbReference>
<dbReference type="OrthoDB" id="6105938at2759"/>
<dbReference type="EMBL" id="JAACJP010000004">
    <property type="protein sequence ID" value="KAF5385118.1"/>
    <property type="molecule type" value="Genomic_DNA"/>
</dbReference>
<dbReference type="PANTHER" id="PTHR38846:SF1">
    <property type="entry name" value="C3H1-TYPE DOMAIN-CONTAINING PROTEIN"/>
    <property type="match status" value="1"/>
</dbReference>
<keyword evidence="3 4" id="KW-0862">Zinc</keyword>
<dbReference type="InterPro" id="IPR000571">
    <property type="entry name" value="Znf_CCCH"/>
</dbReference>
<keyword evidence="7" id="KW-1185">Reference proteome</keyword>
<dbReference type="Proteomes" id="UP000565441">
    <property type="component" value="Unassembled WGS sequence"/>
</dbReference>
<evidence type="ECO:0000256" key="2">
    <source>
        <dbReference type="ARBA" id="ARBA00022771"/>
    </source>
</evidence>
<sequence length="214" mass="24553">MARKNICHQFSAAGTCTYGDRCKFFHAVVIPSSSRHSITYTPSSSTNTLDEFFDGYAYSGFSYDPNKPAWDEFHRMARFLHWGKEKKAEERESFKDALVQAFNGIYGTDENNLESWQTLCRVLSITPLPEGLEACREAVKRTYVNLVDLVDLPNSQSALMIFDTEAALSEYTLENHKIFPKENAYAGGLLKHLLRNIMNPRAVTRSRPQRRRRK</sequence>
<dbReference type="SMART" id="SM00356">
    <property type="entry name" value="ZnF_C3H1"/>
    <property type="match status" value="1"/>
</dbReference>
<protein>
    <recommendedName>
        <fullName evidence="5">C3H1-type domain-containing protein</fullName>
    </recommendedName>
</protein>
<dbReference type="Gene3D" id="6.10.250.3220">
    <property type="match status" value="1"/>
</dbReference>
<accession>A0A8H5M8V7</accession>
<reference evidence="6 7" key="1">
    <citation type="journal article" date="2020" name="ISME J.">
        <title>Uncovering the hidden diversity of litter-decomposition mechanisms in mushroom-forming fungi.</title>
        <authorList>
            <person name="Floudas D."/>
            <person name="Bentzer J."/>
            <person name="Ahren D."/>
            <person name="Johansson T."/>
            <person name="Persson P."/>
            <person name="Tunlid A."/>
        </authorList>
    </citation>
    <scope>NUCLEOTIDE SEQUENCE [LARGE SCALE GENOMIC DNA]</scope>
    <source>
        <strain evidence="6 7">CBS 661.87</strain>
    </source>
</reference>
<organism evidence="6 7">
    <name type="scientific">Tricholomella constricta</name>
    <dbReference type="NCBI Taxonomy" id="117010"/>
    <lineage>
        <taxon>Eukaryota</taxon>
        <taxon>Fungi</taxon>
        <taxon>Dikarya</taxon>
        <taxon>Basidiomycota</taxon>
        <taxon>Agaricomycotina</taxon>
        <taxon>Agaricomycetes</taxon>
        <taxon>Agaricomycetidae</taxon>
        <taxon>Agaricales</taxon>
        <taxon>Tricholomatineae</taxon>
        <taxon>Lyophyllaceae</taxon>
        <taxon>Tricholomella</taxon>
    </lineage>
</organism>
<keyword evidence="2 4" id="KW-0863">Zinc-finger</keyword>
<feature type="zinc finger region" description="C3H1-type" evidence="4">
    <location>
        <begin position="1"/>
        <end position="29"/>
    </location>
</feature>
<name>A0A8H5M8V7_9AGAR</name>
<evidence type="ECO:0000313" key="6">
    <source>
        <dbReference type="EMBL" id="KAF5385118.1"/>
    </source>
</evidence>
<dbReference type="SUPFAM" id="SSF90229">
    <property type="entry name" value="CCCH zinc finger"/>
    <property type="match status" value="1"/>
</dbReference>